<dbReference type="EMBL" id="WBZC01000024">
    <property type="protein sequence ID" value="KAB3534837.1"/>
    <property type="molecule type" value="Genomic_DNA"/>
</dbReference>
<dbReference type="CDD" id="cd06454">
    <property type="entry name" value="KBL_like"/>
    <property type="match status" value="1"/>
</dbReference>
<keyword evidence="7" id="KW-0093">Biotin biosynthesis</keyword>
<name>A0A6I0EZT8_9FIRM</name>
<dbReference type="InterPro" id="IPR015422">
    <property type="entry name" value="PyrdxlP-dep_Trfase_small"/>
</dbReference>
<dbReference type="Gene3D" id="3.40.640.10">
    <property type="entry name" value="Type I PLP-dependent aspartate aminotransferase-like (Major domain)"/>
    <property type="match status" value="1"/>
</dbReference>
<keyword evidence="15" id="KW-1185">Reference proteome</keyword>
<dbReference type="GO" id="GO:0005737">
    <property type="term" value="C:cytoplasm"/>
    <property type="evidence" value="ECO:0007669"/>
    <property type="project" value="UniProtKB-ARBA"/>
</dbReference>
<evidence type="ECO:0000313" key="15">
    <source>
        <dbReference type="Proteomes" id="UP000432715"/>
    </source>
</evidence>
<dbReference type="InterPro" id="IPR001917">
    <property type="entry name" value="Aminotrans_II_pyridoxalP_BS"/>
</dbReference>
<proteinExistence type="inferred from homology"/>
<keyword evidence="6 12" id="KW-0808">Transferase</keyword>
<evidence type="ECO:0000256" key="12">
    <source>
        <dbReference type="RuleBase" id="RU003693"/>
    </source>
</evidence>
<comment type="similarity">
    <text evidence="4 12">Belongs to the class-II pyridoxal-phosphate-dependent aminotransferase family. BioF subfamily.</text>
</comment>
<feature type="domain" description="Aminotransferase class I/classII large" evidence="13">
    <location>
        <begin position="43"/>
        <end position="384"/>
    </location>
</feature>
<comment type="cofactor">
    <cofactor evidence="1 11 12">
        <name>pyridoxal 5'-phosphate</name>
        <dbReference type="ChEBI" id="CHEBI:597326"/>
    </cofactor>
</comment>
<dbReference type="EC" id="2.3.1.47" evidence="12"/>
<keyword evidence="8 11" id="KW-0663">Pyridoxal phosphate</keyword>
<evidence type="ECO:0000256" key="7">
    <source>
        <dbReference type="ARBA" id="ARBA00022756"/>
    </source>
</evidence>
<evidence type="ECO:0000256" key="2">
    <source>
        <dbReference type="ARBA" id="ARBA00002513"/>
    </source>
</evidence>
<dbReference type="Gene3D" id="3.90.1150.10">
    <property type="entry name" value="Aspartate Aminotransferase, domain 1"/>
    <property type="match status" value="1"/>
</dbReference>
<dbReference type="InterPro" id="IPR015421">
    <property type="entry name" value="PyrdxlP-dep_Trfase_major"/>
</dbReference>
<evidence type="ECO:0000256" key="6">
    <source>
        <dbReference type="ARBA" id="ARBA00022679"/>
    </source>
</evidence>
<comment type="pathway">
    <text evidence="3 12">Cofactor biosynthesis; biotin biosynthesis.</text>
</comment>
<sequence>MSSIHELSFLKEKIQELKNDGVYRKLPVLEGANESEVTLNGKRVINLSSNNYLGFASHPRLKKAAIEAVEKYGVGAGAVRTIIGNMDIHEDMEKLLAEFKREEAVMVFQSGFNCNAGTIQAVTEKGDLIISDELNHASIIDGARLSRADKTVFKHADMNHLEEVLKEKRDNYRNVLIITDGVFSMDGDIAPLPDIVKLAEKYGAMTYVDDAHGSGVLGESGRGTVDHFGLHGRVDFTIGTLSKAIGVIGGYVAGSETMRDWLSHRGRPLLFSTSLPPAAVGSIMEAVRILMSTTEYTDKLWDNAKYFKEKISKLGFDIGKSETPITPVIIGEEAKTMEFSKKLFDKGVFVSGIVFPTVPKGTGRVRCMVTAGHTKEQLDRAVEVFKKVGEDMRIL</sequence>
<dbReference type="NCBIfam" id="TIGR00858">
    <property type="entry name" value="bioF"/>
    <property type="match status" value="1"/>
</dbReference>
<evidence type="ECO:0000256" key="11">
    <source>
        <dbReference type="PIRSR" id="PIRSR604723-51"/>
    </source>
</evidence>
<feature type="modified residue" description="N6-(pyridoxal phosphate)lysine" evidence="11">
    <location>
        <position position="243"/>
    </location>
</feature>
<evidence type="ECO:0000256" key="5">
    <source>
        <dbReference type="ARBA" id="ARBA00011738"/>
    </source>
</evidence>
<dbReference type="FunFam" id="3.90.1150.10:FF:000004">
    <property type="entry name" value="2-amino-3-ketobutyrate coenzyme A ligase"/>
    <property type="match status" value="1"/>
</dbReference>
<evidence type="ECO:0000313" key="14">
    <source>
        <dbReference type="EMBL" id="KAB3534837.1"/>
    </source>
</evidence>
<dbReference type="UniPathway" id="UPA00078"/>
<dbReference type="FunFam" id="3.40.640.10:FF:000006">
    <property type="entry name" value="5-aminolevulinate synthase, mitochondrial"/>
    <property type="match status" value="1"/>
</dbReference>
<dbReference type="GO" id="GO:0009102">
    <property type="term" value="P:biotin biosynthetic process"/>
    <property type="evidence" value="ECO:0007669"/>
    <property type="project" value="UniProtKB-UniRule"/>
</dbReference>
<dbReference type="PANTHER" id="PTHR13693">
    <property type="entry name" value="CLASS II AMINOTRANSFERASE/8-AMINO-7-OXONONANOATE SYNTHASE"/>
    <property type="match status" value="1"/>
</dbReference>
<evidence type="ECO:0000256" key="3">
    <source>
        <dbReference type="ARBA" id="ARBA00004746"/>
    </source>
</evidence>
<dbReference type="Pfam" id="PF00155">
    <property type="entry name" value="Aminotran_1_2"/>
    <property type="match status" value="1"/>
</dbReference>
<dbReference type="AlphaFoldDB" id="A0A6I0EZT8"/>
<comment type="subunit">
    <text evidence="5 12">Homodimer.</text>
</comment>
<dbReference type="InterPro" id="IPR010962">
    <property type="entry name" value="AONS_Archaea/Firmicutes"/>
</dbReference>
<dbReference type="NCBIfam" id="TIGR01825">
    <property type="entry name" value="gly_Cac_T_rel"/>
    <property type="match status" value="1"/>
</dbReference>
<reference evidence="14 15" key="1">
    <citation type="submission" date="2019-10" db="EMBL/GenBank/DDBJ databases">
        <title>Alkaliphilus serpentinus sp. nov. and Alkaliphilus pronyensis sp. nov., two novel anaerobic alkaliphilic species isolated from the serpentinized-hosted hydrothermal field of the Prony Bay (New Caledonia).</title>
        <authorList>
            <person name="Postec A."/>
        </authorList>
    </citation>
    <scope>NUCLEOTIDE SEQUENCE [LARGE SCALE GENOMIC DNA]</scope>
    <source>
        <strain evidence="14 15">LacV</strain>
    </source>
</reference>
<dbReference type="InterPro" id="IPR015424">
    <property type="entry name" value="PyrdxlP-dep_Trfase"/>
</dbReference>
<comment type="catalytic activity">
    <reaction evidence="10 12">
        <text>6-carboxyhexanoyl-[ACP] + L-alanine + H(+) = (8S)-8-amino-7-oxononanoate + holo-[ACP] + CO2</text>
        <dbReference type="Rhea" id="RHEA:42288"/>
        <dbReference type="Rhea" id="RHEA-COMP:9685"/>
        <dbReference type="Rhea" id="RHEA-COMP:9955"/>
        <dbReference type="ChEBI" id="CHEBI:15378"/>
        <dbReference type="ChEBI" id="CHEBI:16526"/>
        <dbReference type="ChEBI" id="CHEBI:57972"/>
        <dbReference type="ChEBI" id="CHEBI:64479"/>
        <dbReference type="ChEBI" id="CHEBI:78846"/>
        <dbReference type="ChEBI" id="CHEBI:149468"/>
        <dbReference type="EC" id="2.3.1.47"/>
    </reaction>
</comment>
<dbReference type="InterPro" id="IPR004839">
    <property type="entry name" value="Aminotransferase_I/II_large"/>
</dbReference>
<protein>
    <recommendedName>
        <fullName evidence="12">8-amino-7-ketopelargonate synthase</fullName>
        <ecNumber evidence="12">2.3.1.47</ecNumber>
    </recommendedName>
</protein>
<accession>A0A6I0EZT8</accession>
<dbReference type="RefSeq" id="WP_151861006.1">
    <property type="nucleotide sequence ID" value="NZ_WBZC01000024.1"/>
</dbReference>
<evidence type="ECO:0000256" key="9">
    <source>
        <dbReference type="ARBA" id="ARBA00023315"/>
    </source>
</evidence>
<dbReference type="PROSITE" id="PS00599">
    <property type="entry name" value="AA_TRANSFER_CLASS_2"/>
    <property type="match status" value="1"/>
</dbReference>
<evidence type="ECO:0000256" key="10">
    <source>
        <dbReference type="ARBA" id="ARBA00047715"/>
    </source>
</evidence>
<dbReference type="InterPro" id="IPR004723">
    <property type="entry name" value="AONS_Archaea/Proteobacteria"/>
</dbReference>
<gene>
    <name evidence="14" type="ORF">F8154_07560</name>
</gene>
<keyword evidence="9 14" id="KW-0012">Acyltransferase</keyword>
<evidence type="ECO:0000256" key="8">
    <source>
        <dbReference type="ARBA" id="ARBA00022898"/>
    </source>
</evidence>
<dbReference type="Proteomes" id="UP000432715">
    <property type="component" value="Unassembled WGS sequence"/>
</dbReference>
<evidence type="ECO:0000259" key="13">
    <source>
        <dbReference type="Pfam" id="PF00155"/>
    </source>
</evidence>
<evidence type="ECO:0000256" key="1">
    <source>
        <dbReference type="ARBA" id="ARBA00001933"/>
    </source>
</evidence>
<dbReference type="SUPFAM" id="SSF53383">
    <property type="entry name" value="PLP-dependent transferases"/>
    <property type="match status" value="1"/>
</dbReference>
<dbReference type="OrthoDB" id="9807157at2"/>
<dbReference type="PANTHER" id="PTHR13693:SF3">
    <property type="entry name" value="LD36009P"/>
    <property type="match status" value="1"/>
</dbReference>
<comment type="caution">
    <text evidence="14">The sequence shown here is derived from an EMBL/GenBank/DDBJ whole genome shotgun (WGS) entry which is preliminary data.</text>
</comment>
<comment type="function">
    <text evidence="2 12">Catalyzes the decarboxylative condensation of pimeloyl-[acyl-carrier protein] and L-alanine to produce 8-amino-7-oxononanoate (AON), [acyl-carrier protein], and carbon dioxide.</text>
</comment>
<organism evidence="14 15">
    <name type="scientific">Alkaliphilus pronyensis</name>
    <dbReference type="NCBI Taxonomy" id="1482732"/>
    <lineage>
        <taxon>Bacteria</taxon>
        <taxon>Bacillati</taxon>
        <taxon>Bacillota</taxon>
        <taxon>Clostridia</taxon>
        <taxon>Peptostreptococcales</taxon>
        <taxon>Natronincolaceae</taxon>
        <taxon>Alkaliphilus</taxon>
    </lineage>
</organism>
<dbReference type="NCBIfam" id="NF005394">
    <property type="entry name" value="PRK06939.1"/>
    <property type="match status" value="1"/>
</dbReference>
<dbReference type="InterPro" id="IPR050087">
    <property type="entry name" value="AON_synthase_class-II"/>
</dbReference>
<dbReference type="GO" id="GO:0008710">
    <property type="term" value="F:8-amino-7-oxononanoate synthase activity"/>
    <property type="evidence" value="ECO:0007669"/>
    <property type="project" value="UniProtKB-UniRule"/>
</dbReference>
<dbReference type="GO" id="GO:0030170">
    <property type="term" value="F:pyridoxal phosphate binding"/>
    <property type="evidence" value="ECO:0007669"/>
    <property type="project" value="InterPro"/>
</dbReference>
<evidence type="ECO:0000256" key="4">
    <source>
        <dbReference type="ARBA" id="ARBA00010008"/>
    </source>
</evidence>